<dbReference type="PANTHER" id="PTHR32153">
    <property type="entry name" value="OJ000223_09.16 PROTEIN"/>
    <property type="match status" value="1"/>
</dbReference>
<dbReference type="Gene3D" id="1.20.1280.50">
    <property type="match status" value="1"/>
</dbReference>
<dbReference type="PROSITE" id="PS50181">
    <property type="entry name" value="FBOX"/>
    <property type="match status" value="1"/>
</dbReference>
<proteinExistence type="predicted"/>
<evidence type="ECO:0000313" key="2">
    <source>
        <dbReference type="EMBL" id="CDY11226.1"/>
    </source>
</evidence>
<evidence type="ECO:0000313" key="3">
    <source>
        <dbReference type="Proteomes" id="UP000028999"/>
    </source>
</evidence>
<dbReference type="STRING" id="3708.A0A078FD08"/>
<dbReference type="InterPro" id="IPR036047">
    <property type="entry name" value="F-box-like_dom_sf"/>
</dbReference>
<reference evidence="2 3" key="1">
    <citation type="journal article" date="2014" name="Science">
        <title>Plant genetics. Early allopolyploid evolution in the post-Neolithic Brassica napus oilseed genome.</title>
        <authorList>
            <person name="Chalhoub B."/>
            <person name="Denoeud F."/>
            <person name="Liu S."/>
            <person name="Parkin I.A."/>
            <person name="Tang H."/>
            <person name="Wang X."/>
            <person name="Chiquet J."/>
            <person name="Belcram H."/>
            <person name="Tong C."/>
            <person name="Samans B."/>
            <person name="Correa M."/>
            <person name="Da Silva C."/>
            <person name="Just J."/>
            <person name="Falentin C."/>
            <person name="Koh C.S."/>
            <person name="Le Clainche I."/>
            <person name="Bernard M."/>
            <person name="Bento P."/>
            <person name="Noel B."/>
            <person name="Labadie K."/>
            <person name="Alberti A."/>
            <person name="Charles M."/>
            <person name="Arnaud D."/>
            <person name="Guo H."/>
            <person name="Daviaud C."/>
            <person name="Alamery S."/>
            <person name="Jabbari K."/>
            <person name="Zhao M."/>
            <person name="Edger P.P."/>
            <person name="Chelaifa H."/>
            <person name="Tack D."/>
            <person name="Lassalle G."/>
            <person name="Mestiri I."/>
            <person name="Schnel N."/>
            <person name="Le Paslier M.C."/>
            <person name="Fan G."/>
            <person name="Renault V."/>
            <person name="Bayer P.E."/>
            <person name="Golicz A.A."/>
            <person name="Manoli S."/>
            <person name="Lee T.H."/>
            <person name="Thi V.H."/>
            <person name="Chalabi S."/>
            <person name="Hu Q."/>
            <person name="Fan C."/>
            <person name="Tollenaere R."/>
            <person name="Lu Y."/>
            <person name="Battail C."/>
            <person name="Shen J."/>
            <person name="Sidebottom C.H."/>
            <person name="Wang X."/>
            <person name="Canaguier A."/>
            <person name="Chauveau A."/>
            <person name="Berard A."/>
            <person name="Deniot G."/>
            <person name="Guan M."/>
            <person name="Liu Z."/>
            <person name="Sun F."/>
            <person name="Lim Y.P."/>
            <person name="Lyons E."/>
            <person name="Town C.D."/>
            <person name="Bancroft I."/>
            <person name="Wang X."/>
            <person name="Meng J."/>
            <person name="Ma J."/>
            <person name="Pires J.C."/>
            <person name="King G.J."/>
            <person name="Brunel D."/>
            <person name="Delourme R."/>
            <person name="Renard M."/>
            <person name="Aury J.M."/>
            <person name="Adams K.L."/>
            <person name="Batley J."/>
            <person name="Snowdon R.J."/>
            <person name="Tost J."/>
            <person name="Edwards D."/>
            <person name="Zhou Y."/>
            <person name="Hua W."/>
            <person name="Sharpe A.G."/>
            <person name="Paterson A.H."/>
            <person name="Guan C."/>
            <person name="Wincker P."/>
        </authorList>
    </citation>
    <scope>NUCLEOTIDE SEQUENCE [LARGE SCALE GENOMIC DNA]</scope>
    <source>
        <strain evidence="3">cv. Darmor-bzh</strain>
    </source>
</reference>
<dbReference type="InterPro" id="IPR044997">
    <property type="entry name" value="F-box_plant"/>
</dbReference>
<name>A0A078FD08_BRANA</name>
<dbReference type="InterPro" id="IPR001810">
    <property type="entry name" value="F-box_dom"/>
</dbReference>
<organism evidence="2 3">
    <name type="scientific">Brassica napus</name>
    <name type="common">Rape</name>
    <dbReference type="NCBI Taxonomy" id="3708"/>
    <lineage>
        <taxon>Eukaryota</taxon>
        <taxon>Viridiplantae</taxon>
        <taxon>Streptophyta</taxon>
        <taxon>Embryophyta</taxon>
        <taxon>Tracheophyta</taxon>
        <taxon>Spermatophyta</taxon>
        <taxon>Magnoliopsida</taxon>
        <taxon>eudicotyledons</taxon>
        <taxon>Gunneridae</taxon>
        <taxon>Pentapetalae</taxon>
        <taxon>rosids</taxon>
        <taxon>malvids</taxon>
        <taxon>Brassicales</taxon>
        <taxon>Brassicaceae</taxon>
        <taxon>Brassiceae</taxon>
        <taxon>Brassica</taxon>
    </lineage>
</organism>
<dbReference type="CDD" id="cd22160">
    <property type="entry name" value="F-box_AtFBL13-like"/>
    <property type="match status" value="1"/>
</dbReference>
<dbReference type="InterPro" id="IPR032675">
    <property type="entry name" value="LRR_dom_sf"/>
</dbReference>
<sequence length="489" mass="56244">MAKRRGKRSRRQRRILNPHRKIQQIHREIQQVIEGADFINSMPDEILNHILSFIPIDLAIRTSVLSRRWRHAWCELPCLHLRTTAKGIDQTLLSYRRLKIMSFKLCVTHEVTEPQFNSWVEFAMSRNVGELSLTGLLFCFETYGFPDCFYLSSSLRQLNLVGFDMRPGCTVSWNFLRRLTLSCCSLYDESIANILSGSPNLETLQLFYCDGLLKRLDLSKSPSLSALEIYGWSQRSGQMEIVAPHIHYLNLKNSDVGPCTLVDVSSLADAILRIGLNRYRPFMAGFQQYADVLQTMVLKMLAKLQNVERLTFRGGYLLQILSLAMLCGVRLPKLKVQTLTVQTNFARSVIPSIARLLQNSPGLKNLEVHATYVSYIEYLRISHGLDSDTCWRSKHEVFPTHETLRFMSDCNGAKMRLLGSFLRLVLRNAKRLEKIVVWLGDSYFSDEQMERLLMWLGHFLQTIMSPLSSNDAIAKKDFIIVLFSSLNFN</sequence>
<dbReference type="Gramene" id="CDY11226">
    <property type="protein sequence ID" value="CDY11226"/>
    <property type="gene ID" value="GSBRNA2T00049247001"/>
</dbReference>
<gene>
    <name evidence="2" type="primary">BnaA03g00620D</name>
    <name evidence="2" type="ORF">GSBRNA2T00049247001</name>
</gene>
<dbReference type="InterPro" id="IPR055357">
    <property type="entry name" value="LRR_At1g61320_AtMIF1"/>
</dbReference>
<dbReference type="EMBL" id="LK032010">
    <property type="protein sequence ID" value="CDY11226.1"/>
    <property type="molecule type" value="Genomic_DNA"/>
</dbReference>
<dbReference type="AlphaFoldDB" id="A0A078FD08"/>
<dbReference type="PaxDb" id="3708-A0A078FD08"/>
<accession>A0A078FD08</accession>
<dbReference type="OMA" id="EVFPTHE"/>
<feature type="domain" description="F-box" evidence="1">
    <location>
        <begin position="36"/>
        <end position="70"/>
    </location>
</feature>
<dbReference type="Pfam" id="PF23622">
    <property type="entry name" value="LRR_At1g61320_AtMIF1"/>
    <property type="match status" value="1"/>
</dbReference>
<dbReference type="SUPFAM" id="SSF52047">
    <property type="entry name" value="RNI-like"/>
    <property type="match status" value="1"/>
</dbReference>
<dbReference type="InterPro" id="IPR053781">
    <property type="entry name" value="F-box_AtFBL13-like"/>
</dbReference>
<protein>
    <submittedName>
        <fullName evidence="2">BnaA03g00620D protein</fullName>
    </submittedName>
</protein>
<keyword evidence="3" id="KW-1185">Reference proteome</keyword>
<evidence type="ECO:0000259" key="1">
    <source>
        <dbReference type="PROSITE" id="PS50181"/>
    </source>
</evidence>
<dbReference type="Gene3D" id="3.80.10.10">
    <property type="entry name" value="Ribonuclease Inhibitor"/>
    <property type="match status" value="1"/>
</dbReference>
<dbReference type="Pfam" id="PF00646">
    <property type="entry name" value="F-box"/>
    <property type="match status" value="1"/>
</dbReference>
<dbReference type="SUPFAM" id="SSF81383">
    <property type="entry name" value="F-box domain"/>
    <property type="match status" value="1"/>
</dbReference>
<dbReference type="Proteomes" id="UP000028999">
    <property type="component" value="Unassembled WGS sequence"/>
</dbReference>
<dbReference type="SMART" id="SM00256">
    <property type="entry name" value="FBOX"/>
    <property type="match status" value="1"/>
</dbReference>